<evidence type="ECO:0000313" key="10">
    <source>
        <dbReference type="Proteomes" id="UP001276659"/>
    </source>
</evidence>
<gene>
    <name evidence="9" type="ORF">OEA41_008565</name>
</gene>
<evidence type="ECO:0000256" key="4">
    <source>
        <dbReference type="ARBA" id="ARBA00023136"/>
    </source>
</evidence>
<name>A0AAE0DNY1_9LECA</name>
<feature type="region of interest" description="Disordered" evidence="6">
    <location>
        <begin position="142"/>
        <end position="162"/>
    </location>
</feature>
<dbReference type="EMBL" id="JASNWA010000004">
    <property type="protein sequence ID" value="KAK3177236.1"/>
    <property type="molecule type" value="Genomic_DNA"/>
</dbReference>
<sequence>MLFDLSTITYKWDHTVKGTCGDQRDLDLFIVVFNLFMDITTVVLPLPVLWGLQMARSKKLVLSGMFSMGIVICVITLVRIKVAINIKSQDPQVQWALIAFLVDLEVLLGIINACLPVMKPVSNKLGGANLFASLSRRTSSWTAGKRSHASRSNHNRIPSLEKNDSCDRRKHVVLEGSYQIVSQVSLPKGVGHGLKAAYLARPNSTVIEAVRDPEHTTSKALSTFLKGPSSTLIVVKIDSASEPDIAAAIEQLQSAHKITALDVVIANTGICTELPTVAQVKFASIQEHILVNAFGPLVLFQAVLPLLQKAQSPKFVAVSSAAASCEYRRL</sequence>
<keyword evidence="2 7" id="KW-0812">Transmembrane</keyword>
<feature type="domain" description="Rhodopsin" evidence="8">
    <location>
        <begin position="8"/>
        <end position="122"/>
    </location>
</feature>
<feature type="transmembrane region" description="Helical" evidence="7">
    <location>
        <begin position="92"/>
        <end position="115"/>
    </location>
</feature>
<evidence type="ECO:0000256" key="7">
    <source>
        <dbReference type="SAM" id="Phobius"/>
    </source>
</evidence>
<dbReference type="PANTHER" id="PTHR33048">
    <property type="entry name" value="PTH11-LIKE INTEGRAL MEMBRANE PROTEIN (AFU_ORTHOLOGUE AFUA_5G11245)"/>
    <property type="match status" value="1"/>
</dbReference>
<dbReference type="SUPFAM" id="SSF51735">
    <property type="entry name" value="NAD(P)-binding Rossmann-fold domains"/>
    <property type="match status" value="1"/>
</dbReference>
<dbReference type="InterPro" id="IPR036291">
    <property type="entry name" value="NAD(P)-bd_dom_sf"/>
</dbReference>
<dbReference type="PANTHER" id="PTHR33048:SF57">
    <property type="entry name" value="INTEGRAL MEMBRANE PROTEIN-RELATED"/>
    <property type="match status" value="1"/>
</dbReference>
<keyword evidence="10" id="KW-1185">Reference proteome</keyword>
<evidence type="ECO:0000256" key="3">
    <source>
        <dbReference type="ARBA" id="ARBA00022989"/>
    </source>
</evidence>
<feature type="compositionally biased region" description="Basic residues" evidence="6">
    <location>
        <begin position="145"/>
        <end position="154"/>
    </location>
</feature>
<dbReference type="Pfam" id="PF20684">
    <property type="entry name" value="Fung_rhodopsin"/>
    <property type="match status" value="1"/>
</dbReference>
<accession>A0AAE0DNY1</accession>
<organism evidence="9 10">
    <name type="scientific">Lepraria neglecta</name>
    <dbReference type="NCBI Taxonomy" id="209136"/>
    <lineage>
        <taxon>Eukaryota</taxon>
        <taxon>Fungi</taxon>
        <taxon>Dikarya</taxon>
        <taxon>Ascomycota</taxon>
        <taxon>Pezizomycotina</taxon>
        <taxon>Lecanoromycetes</taxon>
        <taxon>OSLEUM clade</taxon>
        <taxon>Lecanoromycetidae</taxon>
        <taxon>Lecanorales</taxon>
        <taxon>Lecanorineae</taxon>
        <taxon>Stereocaulaceae</taxon>
        <taxon>Lepraria</taxon>
    </lineage>
</organism>
<reference evidence="9" key="1">
    <citation type="submission" date="2022-11" db="EMBL/GenBank/DDBJ databases">
        <title>Chromosomal genome sequence assembly and mating type (MAT) locus characterization of the leprose asexual lichenized fungus Lepraria neglecta (Nyl.) Erichsen.</title>
        <authorList>
            <person name="Allen J.L."/>
            <person name="Pfeffer B."/>
        </authorList>
    </citation>
    <scope>NUCLEOTIDE SEQUENCE</scope>
    <source>
        <strain evidence="9">Allen 5258</strain>
    </source>
</reference>
<proteinExistence type="inferred from homology"/>
<comment type="caution">
    <text evidence="9">The sequence shown here is derived from an EMBL/GenBank/DDBJ whole genome shotgun (WGS) entry which is preliminary data.</text>
</comment>
<dbReference type="Gene3D" id="3.40.50.720">
    <property type="entry name" value="NAD(P)-binding Rossmann-like Domain"/>
    <property type="match status" value="1"/>
</dbReference>
<dbReference type="AlphaFoldDB" id="A0AAE0DNY1"/>
<dbReference type="InterPro" id="IPR049326">
    <property type="entry name" value="Rhodopsin_dom_fungi"/>
</dbReference>
<dbReference type="InterPro" id="IPR002347">
    <property type="entry name" value="SDR_fam"/>
</dbReference>
<dbReference type="GO" id="GO:0016020">
    <property type="term" value="C:membrane"/>
    <property type="evidence" value="ECO:0007669"/>
    <property type="project" value="UniProtKB-SubCell"/>
</dbReference>
<keyword evidence="3 7" id="KW-1133">Transmembrane helix</keyword>
<feature type="transmembrane region" description="Helical" evidence="7">
    <location>
        <begin position="60"/>
        <end position="80"/>
    </location>
</feature>
<dbReference type="Pfam" id="PF00106">
    <property type="entry name" value="adh_short"/>
    <property type="match status" value="1"/>
</dbReference>
<dbReference type="Proteomes" id="UP001276659">
    <property type="component" value="Unassembled WGS sequence"/>
</dbReference>
<evidence type="ECO:0000313" key="9">
    <source>
        <dbReference type="EMBL" id="KAK3177236.1"/>
    </source>
</evidence>
<evidence type="ECO:0000256" key="2">
    <source>
        <dbReference type="ARBA" id="ARBA00022692"/>
    </source>
</evidence>
<keyword evidence="4 7" id="KW-0472">Membrane</keyword>
<dbReference type="InterPro" id="IPR052337">
    <property type="entry name" value="SAT4-like"/>
</dbReference>
<evidence type="ECO:0000259" key="8">
    <source>
        <dbReference type="Pfam" id="PF20684"/>
    </source>
</evidence>
<comment type="subcellular location">
    <subcellularLocation>
        <location evidence="1">Membrane</location>
        <topology evidence="1">Multi-pass membrane protein</topology>
    </subcellularLocation>
</comment>
<evidence type="ECO:0000256" key="1">
    <source>
        <dbReference type="ARBA" id="ARBA00004141"/>
    </source>
</evidence>
<comment type="similarity">
    <text evidence="5">Belongs to the SAT4 family.</text>
</comment>
<evidence type="ECO:0000256" key="6">
    <source>
        <dbReference type="SAM" id="MobiDB-lite"/>
    </source>
</evidence>
<evidence type="ECO:0000256" key="5">
    <source>
        <dbReference type="ARBA" id="ARBA00038359"/>
    </source>
</evidence>
<protein>
    <recommendedName>
        <fullName evidence="8">Rhodopsin domain-containing protein</fullName>
    </recommendedName>
</protein>
<feature type="transmembrane region" description="Helical" evidence="7">
    <location>
        <begin position="28"/>
        <end position="48"/>
    </location>
</feature>